<gene>
    <name evidence="7" type="ORF">SAMN04487928_11016</name>
</gene>
<sequence length="437" mass="49557">MGGEKLKKTLVSVVLDMALMASALLGCGVQNPQPDQIETVAENDTEKRTDSNLETIRVATWYDSSYTANLRAYLARRFPNYKIEFVYIDKAHYEPIIDAEFTFNGAPDIIYVDQVMAKKNARNGNIIPLTEYCSNFEAESLEAFWYDKDTYAVPSTTCFECIYLNQGIFDKFGIKEPHNNEEFIAMCDFIRKAKRMKPLSAGMMDYEAVSSSAQSILQVNFFGTEYGSEFGARLRSGRSIFHNDLNEYLSDWEMLLKHQIFTADMYTMDKQAAIEEFVAEKSLMLIGGPEDYNRIRVANPQMELGTLPTGWGRYGPIMIGGCNCGFAVNANSKNLDTAKEVVVSLTNNEGQFAIWKDRVGSRSYLKKTYFDNPVAFEGIEEVFAKNQLYMPVLQWGDSGSDINMIFGKELQQVLRGKEPINMALMQVDIKVNNMYDK</sequence>
<keyword evidence="1" id="KW-1003">Cell membrane</keyword>
<dbReference type="Proteomes" id="UP000182624">
    <property type="component" value="Unassembled WGS sequence"/>
</dbReference>
<evidence type="ECO:0000256" key="5">
    <source>
        <dbReference type="ARBA" id="ARBA00023288"/>
    </source>
</evidence>
<dbReference type="PANTHER" id="PTHR43649:SF33">
    <property type="entry name" value="POLYGALACTURONAN_RHAMNOGALACTURONAN-BINDING PROTEIN YTCQ"/>
    <property type="match status" value="1"/>
</dbReference>
<dbReference type="EMBL" id="FOXO01000010">
    <property type="protein sequence ID" value="SFP86388.1"/>
    <property type="molecule type" value="Genomic_DNA"/>
</dbReference>
<dbReference type="InterPro" id="IPR006059">
    <property type="entry name" value="SBP"/>
</dbReference>
<keyword evidence="4" id="KW-0564">Palmitate</keyword>
<proteinExistence type="predicted"/>
<keyword evidence="8" id="KW-1185">Reference proteome</keyword>
<dbReference type="Gene3D" id="3.40.190.10">
    <property type="entry name" value="Periplasmic binding protein-like II"/>
    <property type="match status" value="2"/>
</dbReference>
<evidence type="ECO:0000256" key="1">
    <source>
        <dbReference type="ARBA" id="ARBA00022475"/>
    </source>
</evidence>
<dbReference type="Pfam" id="PF13416">
    <property type="entry name" value="SBP_bac_8"/>
    <property type="match status" value="1"/>
</dbReference>
<dbReference type="InterPro" id="IPR050490">
    <property type="entry name" value="Bact_solute-bd_prot1"/>
</dbReference>
<name>A0A1I5TTS9_9FIRM</name>
<keyword evidence="7" id="KW-0762">Sugar transport</keyword>
<dbReference type="PROSITE" id="PS51257">
    <property type="entry name" value="PROKAR_LIPOPROTEIN"/>
    <property type="match status" value="1"/>
</dbReference>
<evidence type="ECO:0000313" key="8">
    <source>
        <dbReference type="Proteomes" id="UP000182624"/>
    </source>
</evidence>
<keyword evidence="2 6" id="KW-0732">Signal</keyword>
<dbReference type="AlphaFoldDB" id="A0A1I5TTS9"/>
<dbReference type="SUPFAM" id="SSF53850">
    <property type="entry name" value="Periplasmic binding protein-like II"/>
    <property type="match status" value="1"/>
</dbReference>
<accession>A0A1I5TTS9</accession>
<keyword evidence="5" id="KW-0449">Lipoprotein</keyword>
<protein>
    <submittedName>
        <fullName evidence="7">Multiple sugar transport system substrate-binding protein</fullName>
    </submittedName>
</protein>
<evidence type="ECO:0000256" key="6">
    <source>
        <dbReference type="SAM" id="SignalP"/>
    </source>
</evidence>
<keyword evidence="3" id="KW-0472">Membrane</keyword>
<keyword evidence="7" id="KW-0813">Transport</keyword>
<organism evidence="7 8">
    <name type="scientific">Butyrivibrio proteoclasticus</name>
    <dbReference type="NCBI Taxonomy" id="43305"/>
    <lineage>
        <taxon>Bacteria</taxon>
        <taxon>Bacillati</taxon>
        <taxon>Bacillota</taxon>
        <taxon>Clostridia</taxon>
        <taxon>Lachnospirales</taxon>
        <taxon>Lachnospiraceae</taxon>
        <taxon>Butyrivibrio</taxon>
    </lineage>
</organism>
<dbReference type="PANTHER" id="PTHR43649">
    <property type="entry name" value="ARABINOSE-BINDING PROTEIN-RELATED"/>
    <property type="match status" value="1"/>
</dbReference>
<feature type="signal peptide" evidence="6">
    <location>
        <begin position="1"/>
        <end position="23"/>
    </location>
</feature>
<evidence type="ECO:0000256" key="4">
    <source>
        <dbReference type="ARBA" id="ARBA00023139"/>
    </source>
</evidence>
<evidence type="ECO:0000313" key="7">
    <source>
        <dbReference type="EMBL" id="SFP86388.1"/>
    </source>
</evidence>
<feature type="chain" id="PRO_5038623312" evidence="6">
    <location>
        <begin position="24"/>
        <end position="437"/>
    </location>
</feature>
<dbReference type="RefSeq" id="WP_074886855.1">
    <property type="nucleotide sequence ID" value="NZ_FOXO01000010.1"/>
</dbReference>
<evidence type="ECO:0000256" key="2">
    <source>
        <dbReference type="ARBA" id="ARBA00022729"/>
    </source>
</evidence>
<reference evidence="8" key="1">
    <citation type="submission" date="2016-10" db="EMBL/GenBank/DDBJ databases">
        <authorList>
            <person name="Varghese N."/>
            <person name="Submissions S."/>
        </authorList>
    </citation>
    <scope>NUCLEOTIDE SEQUENCE [LARGE SCALE GENOMIC DNA]</scope>
    <source>
        <strain evidence="8">P18</strain>
    </source>
</reference>
<evidence type="ECO:0000256" key="3">
    <source>
        <dbReference type="ARBA" id="ARBA00023136"/>
    </source>
</evidence>